<reference evidence="3" key="1">
    <citation type="journal article" date="2019" name="Int. J. Syst. Evol. Microbiol.">
        <title>The Global Catalogue of Microorganisms (GCM) 10K type strain sequencing project: providing services to taxonomists for standard genome sequencing and annotation.</title>
        <authorList>
            <consortium name="The Broad Institute Genomics Platform"/>
            <consortium name="The Broad Institute Genome Sequencing Center for Infectious Disease"/>
            <person name="Wu L."/>
            <person name="Ma J."/>
        </authorList>
    </citation>
    <scope>NUCLEOTIDE SEQUENCE [LARGE SCALE GENOMIC DNA]</scope>
    <source>
        <strain evidence="3">JCM 16924</strain>
    </source>
</reference>
<organism evidence="2 3">
    <name type="scientific">Streptomyces plumbiresistens</name>
    <dbReference type="NCBI Taxonomy" id="511811"/>
    <lineage>
        <taxon>Bacteria</taxon>
        <taxon>Bacillati</taxon>
        <taxon>Actinomycetota</taxon>
        <taxon>Actinomycetes</taxon>
        <taxon>Kitasatosporales</taxon>
        <taxon>Streptomycetaceae</taxon>
        <taxon>Streptomyces</taxon>
    </lineage>
</organism>
<gene>
    <name evidence="2" type="ORF">GCM10022232_34270</name>
</gene>
<name>A0ABP7RBN3_9ACTN</name>
<sequence length="94" mass="10299">MQHRRPHLSKKAKTLVATTVALAAAAGITVAQADESSKKCPRRSPGARQVLRHRLGREPQGVQPRCAHLVALPTAPYDRTVTGRIHPRQGVRVR</sequence>
<feature type="signal peptide" evidence="1">
    <location>
        <begin position="1"/>
        <end position="33"/>
    </location>
</feature>
<comment type="caution">
    <text evidence="2">The sequence shown here is derived from an EMBL/GenBank/DDBJ whole genome shotgun (WGS) entry which is preliminary data.</text>
</comment>
<keyword evidence="3" id="KW-1185">Reference proteome</keyword>
<accession>A0ABP7RBN3</accession>
<keyword evidence="1" id="KW-0732">Signal</keyword>
<protein>
    <recommendedName>
        <fullName evidence="4">Secreted protein</fullName>
    </recommendedName>
</protein>
<dbReference type="EMBL" id="BAAAZX010000008">
    <property type="protein sequence ID" value="GAA3995063.1"/>
    <property type="molecule type" value="Genomic_DNA"/>
</dbReference>
<dbReference type="RefSeq" id="WP_345564296.1">
    <property type="nucleotide sequence ID" value="NZ_BAAAZX010000008.1"/>
</dbReference>
<proteinExistence type="predicted"/>
<evidence type="ECO:0000256" key="1">
    <source>
        <dbReference type="SAM" id="SignalP"/>
    </source>
</evidence>
<evidence type="ECO:0008006" key="4">
    <source>
        <dbReference type="Google" id="ProtNLM"/>
    </source>
</evidence>
<evidence type="ECO:0000313" key="2">
    <source>
        <dbReference type="EMBL" id="GAA3995063.1"/>
    </source>
</evidence>
<evidence type="ECO:0000313" key="3">
    <source>
        <dbReference type="Proteomes" id="UP001500456"/>
    </source>
</evidence>
<feature type="chain" id="PRO_5047476774" description="Secreted protein" evidence="1">
    <location>
        <begin position="34"/>
        <end position="94"/>
    </location>
</feature>
<dbReference type="Proteomes" id="UP001500456">
    <property type="component" value="Unassembled WGS sequence"/>
</dbReference>